<evidence type="ECO:0000313" key="6">
    <source>
        <dbReference type="Proteomes" id="UP001176521"/>
    </source>
</evidence>
<accession>A0AAN6JI82</accession>
<dbReference type="GO" id="GO:0003729">
    <property type="term" value="F:mRNA binding"/>
    <property type="evidence" value="ECO:0007669"/>
    <property type="project" value="TreeGrafter"/>
</dbReference>
<dbReference type="PANTHER" id="PTHR23003">
    <property type="entry name" value="RNA RECOGNITION MOTIF RRM DOMAIN CONTAINING PROTEIN"/>
    <property type="match status" value="1"/>
</dbReference>
<evidence type="ECO:0000256" key="3">
    <source>
        <dbReference type="SAM" id="MobiDB-lite"/>
    </source>
</evidence>
<keyword evidence="1 2" id="KW-0694">RNA-binding</keyword>
<dbReference type="FunFam" id="3.30.70.330:FF:000145">
    <property type="entry name" value="Putative RNP domain-containing protein"/>
    <property type="match status" value="1"/>
</dbReference>
<reference evidence="5" key="1">
    <citation type="journal article" date="2023" name="PhytoFront">
        <title>Draft Genome Resources of Seven Strains of Tilletia horrida, Causal Agent of Kernel Smut of Rice.</title>
        <authorList>
            <person name="Khanal S."/>
            <person name="Antony Babu S."/>
            <person name="Zhou X.G."/>
        </authorList>
    </citation>
    <scope>NUCLEOTIDE SEQUENCE</scope>
    <source>
        <strain evidence="5">TX3</strain>
    </source>
</reference>
<proteinExistence type="predicted"/>
<dbReference type="EMBL" id="JAPDMQ010000523">
    <property type="protein sequence ID" value="KAK0523309.1"/>
    <property type="molecule type" value="Genomic_DNA"/>
</dbReference>
<feature type="region of interest" description="Disordered" evidence="3">
    <location>
        <begin position="1"/>
        <end position="206"/>
    </location>
</feature>
<comment type="caution">
    <text evidence="5">The sequence shown here is derived from an EMBL/GenBank/DDBJ whole genome shotgun (WGS) entry which is preliminary data.</text>
</comment>
<dbReference type="GO" id="GO:0005737">
    <property type="term" value="C:cytoplasm"/>
    <property type="evidence" value="ECO:0007669"/>
    <property type="project" value="TreeGrafter"/>
</dbReference>
<feature type="compositionally biased region" description="Basic residues" evidence="3">
    <location>
        <begin position="146"/>
        <end position="168"/>
    </location>
</feature>
<dbReference type="SUPFAM" id="SSF54928">
    <property type="entry name" value="RNA-binding domain, RBD"/>
    <property type="match status" value="3"/>
</dbReference>
<evidence type="ECO:0000259" key="4">
    <source>
        <dbReference type="PROSITE" id="PS50102"/>
    </source>
</evidence>
<dbReference type="PROSITE" id="PS50102">
    <property type="entry name" value="RRM"/>
    <property type="match status" value="3"/>
</dbReference>
<feature type="domain" description="RRM" evidence="4">
    <location>
        <begin position="210"/>
        <end position="287"/>
    </location>
</feature>
<dbReference type="PANTHER" id="PTHR23003:SF3">
    <property type="entry name" value="FI21236P1-RELATED"/>
    <property type="match status" value="1"/>
</dbReference>
<name>A0AAN6JI82_9BASI</name>
<gene>
    <name evidence="5" type="primary">GBP2</name>
    <name evidence="5" type="ORF">OC842_006192</name>
</gene>
<dbReference type="SMART" id="SM00360">
    <property type="entry name" value="RRM"/>
    <property type="match status" value="3"/>
</dbReference>
<feature type="compositionally biased region" description="Low complexity" evidence="3">
    <location>
        <begin position="103"/>
        <end position="120"/>
    </location>
</feature>
<dbReference type="Pfam" id="PF00076">
    <property type="entry name" value="RRM_1"/>
    <property type="match status" value="3"/>
</dbReference>
<feature type="domain" description="RRM" evidence="4">
    <location>
        <begin position="506"/>
        <end position="582"/>
    </location>
</feature>
<feature type="compositionally biased region" description="Basic and acidic residues" evidence="3">
    <location>
        <begin position="132"/>
        <end position="145"/>
    </location>
</feature>
<feature type="compositionally biased region" description="Low complexity" evidence="3">
    <location>
        <begin position="27"/>
        <end position="55"/>
    </location>
</feature>
<dbReference type="FunFam" id="3.30.70.330:FF:000232">
    <property type="entry name" value="RNA-binding domain-containing protein"/>
    <property type="match status" value="1"/>
</dbReference>
<dbReference type="Gene3D" id="3.30.70.330">
    <property type="match status" value="3"/>
</dbReference>
<dbReference type="AlphaFoldDB" id="A0AAN6JI82"/>
<evidence type="ECO:0000256" key="2">
    <source>
        <dbReference type="PROSITE-ProRule" id="PRU00176"/>
    </source>
</evidence>
<feature type="compositionally biased region" description="Polar residues" evidence="3">
    <location>
        <begin position="1"/>
        <end position="11"/>
    </location>
</feature>
<feature type="domain" description="RRM" evidence="4">
    <location>
        <begin position="348"/>
        <end position="425"/>
    </location>
</feature>
<sequence length="600" mass="62940">MSETLGQNIQPHTEDEAVNIPIDEDASAPAAVAAEAPEEAVAAAAAQEENAASSALKQEDIDAEYEDHDADANNKDSRDSPDYPRRRDYKGTNDTSHLRHGDSYNPRAAAAAGRSRSRSPVPGPRRSRSRSRSRDRNRSNRDRSRSRSRSRSPRSRSRSRSPHARRYRSMSVTSDNANGGVGGGRRNAADRAVASQIKSSEAAKRSKKECRVYVGNLAYSVKWNDLKDFMKAAGEVVFAEVLTLPNGMSKGCGIVEYEHPEDAQRAIRELSDTPLNDRNVFVREDREDEARYGSTPAAARPPPGGGGYGGRGFAGGRGGGGGYGGRGGYGGGAAAPGMGAYAHAQGGSQLYVGNLPYSVGWQDLKDLFRSAGNVIRADIQMGSDGRPKGSGIVVFANPGDAQNAINMYNGWEFQGRPLEVREDRFAGMGPPHGIAGGAPGGGGGGYGGGYGGGGGYGRGGGGGGYGGGGGRAGSSYAPAPRYSGGYANVPTGPSAGSGGASGPPSLQIYVRNLPWSTSNEDLVELFQTTGKVDEAEILYENGRSKGAGVVQFASAEEAETAIAKFSGYVYGGRALDLEFNRQWRDFPALRASGESTSIQM</sequence>
<evidence type="ECO:0000256" key="1">
    <source>
        <dbReference type="ARBA" id="ARBA00022884"/>
    </source>
</evidence>
<dbReference type="InterPro" id="IPR012677">
    <property type="entry name" value="Nucleotide-bd_a/b_plait_sf"/>
</dbReference>
<dbReference type="InterPro" id="IPR000504">
    <property type="entry name" value="RRM_dom"/>
</dbReference>
<dbReference type="InterPro" id="IPR035979">
    <property type="entry name" value="RBD_domain_sf"/>
</dbReference>
<dbReference type="InterPro" id="IPR050374">
    <property type="entry name" value="RRT5_SRSF_SR"/>
</dbReference>
<feature type="region of interest" description="Disordered" evidence="3">
    <location>
        <begin position="286"/>
        <end position="312"/>
    </location>
</feature>
<organism evidence="5 6">
    <name type="scientific">Tilletia horrida</name>
    <dbReference type="NCBI Taxonomy" id="155126"/>
    <lineage>
        <taxon>Eukaryota</taxon>
        <taxon>Fungi</taxon>
        <taxon>Dikarya</taxon>
        <taxon>Basidiomycota</taxon>
        <taxon>Ustilaginomycotina</taxon>
        <taxon>Exobasidiomycetes</taxon>
        <taxon>Tilletiales</taxon>
        <taxon>Tilletiaceae</taxon>
        <taxon>Tilletia</taxon>
    </lineage>
</organism>
<dbReference type="Proteomes" id="UP001176521">
    <property type="component" value="Unassembled WGS sequence"/>
</dbReference>
<feature type="compositionally biased region" description="Low complexity" evidence="3">
    <location>
        <begin position="190"/>
        <end position="200"/>
    </location>
</feature>
<dbReference type="GO" id="GO:0005634">
    <property type="term" value="C:nucleus"/>
    <property type="evidence" value="ECO:0007669"/>
    <property type="project" value="TreeGrafter"/>
</dbReference>
<evidence type="ECO:0000313" key="5">
    <source>
        <dbReference type="EMBL" id="KAK0523309.1"/>
    </source>
</evidence>
<protein>
    <submittedName>
        <fullName evidence="5">G-strand binding protein</fullName>
    </submittedName>
</protein>
<keyword evidence="6" id="KW-1185">Reference proteome</keyword>
<feature type="compositionally biased region" description="Basic and acidic residues" evidence="3">
    <location>
        <begin position="70"/>
        <end position="102"/>
    </location>
</feature>